<dbReference type="Gene3D" id="3.30.420.40">
    <property type="match status" value="1"/>
</dbReference>
<reference evidence="2 3" key="1">
    <citation type="journal article" date="2015" name="Genome Announc.">
        <title>Draft Genome Sequence and Gene Annotation of the Entomopathogenic Fungus Verticillium hemipterigenum.</title>
        <authorList>
            <person name="Horn F."/>
            <person name="Habel A."/>
            <person name="Scharf D.H."/>
            <person name="Dworschak J."/>
            <person name="Brakhage A.A."/>
            <person name="Guthke R."/>
            <person name="Hertweck C."/>
            <person name="Linde J."/>
        </authorList>
    </citation>
    <scope>NUCLEOTIDE SEQUENCE [LARGE SCALE GENOMIC DNA]</scope>
</reference>
<proteinExistence type="predicted"/>
<feature type="region of interest" description="Disordered" evidence="1">
    <location>
        <begin position="662"/>
        <end position="728"/>
    </location>
</feature>
<dbReference type="OrthoDB" id="5151014at2759"/>
<dbReference type="AlphaFoldDB" id="A0A0A1TTM9"/>
<evidence type="ECO:0000313" key="2">
    <source>
        <dbReference type="EMBL" id="CEJ95192.1"/>
    </source>
</evidence>
<gene>
    <name evidence="2" type="ORF">VHEMI10689</name>
</gene>
<feature type="compositionally biased region" description="Basic residues" evidence="1">
    <location>
        <begin position="37"/>
        <end position="49"/>
    </location>
</feature>
<accession>A0A0A1TTM9</accession>
<organism evidence="2 3">
    <name type="scientific">[Torrubiella] hemipterigena</name>
    <dbReference type="NCBI Taxonomy" id="1531966"/>
    <lineage>
        <taxon>Eukaryota</taxon>
        <taxon>Fungi</taxon>
        <taxon>Dikarya</taxon>
        <taxon>Ascomycota</taxon>
        <taxon>Pezizomycotina</taxon>
        <taxon>Sordariomycetes</taxon>
        <taxon>Hypocreomycetidae</taxon>
        <taxon>Hypocreales</taxon>
        <taxon>Clavicipitaceae</taxon>
        <taxon>Clavicipitaceae incertae sedis</taxon>
        <taxon>'Torrubiella' clade</taxon>
    </lineage>
</organism>
<evidence type="ECO:0000256" key="1">
    <source>
        <dbReference type="SAM" id="MobiDB-lite"/>
    </source>
</evidence>
<feature type="region of interest" description="Disordered" evidence="1">
    <location>
        <begin position="1"/>
        <end position="62"/>
    </location>
</feature>
<dbReference type="HOGENOM" id="CLU_021166_0_0_1"/>
<keyword evidence="3" id="KW-1185">Reference proteome</keyword>
<feature type="compositionally biased region" description="Polar residues" evidence="1">
    <location>
        <begin position="714"/>
        <end position="728"/>
    </location>
</feature>
<feature type="compositionally biased region" description="Basic and acidic residues" evidence="1">
    <location>
        <begin position="693"/>
        <end position="703"/>
    </location>
</feature>
<name>A0A0A1TTM9_9HYPO</name>
<sequence length="743" mass="82976">MPGEPTAMAGNRLRRHGQGYTTRSDVRARDTNTVSQRPHRGPRGTKRRASALLPQKPDPARLTKTIGIDFGSSAWSAAITDGSGPPESIPLGQVNNSHDGTLVLAYKFPTYTRFGGDERFRITGHEDVLDFTDTSSGLKQSLDDDLCKPGSEGQKTRELCEKNNTTPSEVLEAQLAALLEFITAELRKRGISQTQRWRVNFAVPVMWTCDERGKAIQKQIAACAIKAGFPDDIAFDAEPFLTDAYIRHHEQPKTERLRSRIQAERLHIDVGAATTDFTCRAAVGNNGVVLTRDPDGCAGGMSYFWPRLSKLCKEMGIDILAARRYVYQLHDDSTDFRQGDKVIRVSVIKTMIDKCFEESIQMAQNILKGMPRVRRIDISGGATSSNRYIQSFWWRSVQCAGQASREGSNHALDVQFLGPEDAVVAVCMAAAVPFSDNPLPRFHAWCFGFRCQDPEGREFIQQVKPQKSPKLRSDWEQVLVDDKDPSSFEVDPYMVTGGKQLKKKSHDTFHPVWPMDHAVPMGAIEFDLAGHVLPGQKVGVRFTRQDAQIIILEVDCRNGEVKKRTLELCGDRERVYFIETLDQQQPDPTADQIERQLEQDGEKGDSQLIAREQTSRQPEQLQPTLLNAEVDQNGSPMGQAEQQHTIAPDTLTGPDAASIEHGQVRSTPERLPPPNVYDVPQTSRRTPGKRKRAASEATREKRLASQNTHKRALSSRTPQGRTASQSIPETNRFLAKILTHSYD</sequence>
<protein>
    <submittedName>
        <fullName evidence="2">Uncharacterized protein</fullName>
    </submittedName>
</protein>
<dbReference type="EMBL" id="CDHN01000009">
    <property type="protein sequence ID" value="CEJ95192.1"/>
    <property type="molecule type" value="Genomic_DNA"/>
</dbReference>
<dbReference type="Proteomes" id="UP000039046">
    <property type="component" value="Unassembled WGS sequence"/>
</dbReference>
<evidence type="ECO:0000313" key="3">
    <source>
        <dbReference type="Proteomes" id="UP000039046"/>
    </source>
</evidence>